<feature type="coiled-coil region" evidence="1">
    <location>
        <begin position="4"/>
        <end position="31"/>
    </location>
</feature>
<proteinExistence type="predicted"/>
<dbReference type="EMBL" id="CAMPGE010020194">
    <property type="protein sequence ID" value="CAI2378465.1"/>
    <property type="molecule type" value="Genomic_DNA"/>
</dbReference>
<dbReference type="Proteomes" id="UP001295684">
    <property type="component" value="Unassembled WGS sequence"/>
</dbReference>
<dbReference type="AlphaFoldDB" id="A0AAD1XSY2"/>
<evidence type="ECO:0000313" key="5">
    <source>
        <dbReference type="Proteomes" id="UP001295684"/>
    </source>
</evidence>
<evidence type="ECO:0000256" key="2">
    <source>
        <dbReference type="SAM" id="Phobius"/>
    </source>
</evidence>
<keyword evidence="2" id="KW-0472">Membrane</keyword>
<feature type="transmembrane region" description="Helical" evidence="2">
    <location>
        <begin position="218"/>
        <end position="236"/>
    </location>
</feature>
<comment type="caution">
    <text evidence="4">The sequence shown here is derived from an EMBL/GenBank/DDBJ whole genome shotgun (WGS) entry which is preliminary data.</text>
</comment>
<keyword evidence="5" id="KW-1185">Reference proteome</keyword>
<keyword evidence="2" id="KW-0812">Transmembrane</keyword>
<dbReference type="CDD" id="cd15841">
    <property type="entry name" value="SNARE_Qc"/>
    <property type="match status" value="1"/>
</dbReference>
<keyword evidence="1" id="KW-0175">Coiled coil</keyword>
<dbReference type="SUPFAM" id="SSF58038">
    <property type="entry name" value="SNARE fusion complex"/>
    <property type="match status" value="1"/>
</dbReference>
<reference evidence="4" key="1">
    <citation type="submission" date="2023-07" db="EMBL/GenBank/DDBJ databases">
        <authorList>
            <consortium name="AG Swart"/>
            <person name="Singh M."/>
            <person name="Singh A."/>
            <person name="Seah K."/>
            <person name="Emmerich C."/>
        </authorList>
    </citation>
    <scope>NUCLEOTIDE SEQUENCE</scope>
    <source>
        <strain evidence="4">DP1</strain>
    </source>
</reference>
<evidence type="ECO:0000313" key="4">
    <source>
        <dbReference type="EMBL" id="CAI2378465.1"/>
    </source>
</evidence>
<sequence length="237" mass="27491">MSVYDTFNQDYKKANELYDKVQDQLKERENIKACGKSTTQIDYSISKHLDTLKFEARNLDKLAYFYLNEPDKFNISKKEIRKRQKKVEQFVELKDDLEQDICKLIKPSIIRSAQSKALNEPEANPDLEGDSNSEVEFLSNRQILEKAREMVQYQDNKFDVVSGIGRNIKEDALNAGEELGVQNDLLGNLHKNLDVANNRMRVVDNKLKKVLKNTNSCYLWMVIVFEIILLLVVIIVL</sequence>
<evidence type="ECO:0000259" key="3">
    <source>
        <dbReference type="PROSITE" id="PS50192"/>
    </source>
</evidence>
<gene>
    <name evidence="4" type="ORF">ECRASSUSDP1_LOCUS19862</name>
</gene>
<evidence type="ECO:0000256" key="1">
    <source>
        <dbReference type="SAM" id="Coils"/>
    </source>
</evidence>
<accession>A0AAD1XSY2</accession>
<protein>
    <recommendedName>
        <fullName evidence="3">t-SNARE coiled-coil homology domain-containing protein</fullName>
    </recommendedName>
</protein>
<feature type="domain" description="T-SNARE coiled-coil homology" evidence="3">
    <location>
        <begin position="148"/>
        <end position="210"/>
    </location>
</feature>
<name>A0AAD1XSY2_EUPCR</name>
<organism evidence="4 5">
    <name type="scientific">Euplotes crassus</name>
    <dbReference type="NCBI Taxonomy" id="5936"/>
    <lineage>
        <taxon>Eukaryota</taxon>
        <taxon>Sar</taxon>
        <taxon>Alveolata</taxon>
        <taxon>Ciliophora</taxon>
        <taxon>Intramacronucleata</taxon>
        <taxon>Spirotrichea</taxon>
        <taxon>Hypotrichia</taxon>
        <taxon>Euplotida</taxon>
        <taxon>Euplotidae</taxon>
        <taxon>Moneuplotes</taxon>
    </lineage>
</organism>
<dbReference type="InterPro" id="IPR000727">
    <property type="entry name" value="T_SNARE_dom"/>
</dbReference>
<dbReference type="Gene3D" id="1.20.5.110">
    <property type="match status" value="1"/>
</dbReference>
<keyword evidence="2" id="KW-1133">Transmembrane helix</keyword>
<dbReference type="PROSITE" id="PS50192">
    <property type="entry name" value="T_SNARE"/>
    <property type="match status" value="1"/>
</dbReference>